<proteinExistence type="predicted"/>
<dbReference type="AlphaFoldDB" id="A0A366KPK7"/>
<gene>
    <name evidence="1" type="ORF">DRW42_25130</name>
</gene>
<sequence length="92" mass="10477">MSFKSICFFLTAKGKHKGENSLKITVISSAAEKSIYIDLSTPLYSGDHVPNNDDTAGRFSVFSVHPWQFKLQKVILFRLVRHEPINQLTRKP</sequence>
<dbReference type="Proteomes" id="UP000252081">
    <property type="component" value="Unassembled WGS sequence"/>
</dbReference>
<organism evidence="1 2">
    <name type="scientific">Pedobacter miscanthi</name>
    <dbReference type="NCBI Taxonomy" id="2259170"/>
    <lineage>
        <taxon>Bacteria</taxon>
        <taxon>Pseudomonadati</taxon>
        <taxon>Bacteroidota</taxon>
        <taxon>Sphingobacteriia</taxon>
        <taxon>Sphingobacteriales</taxon>
        <taxon>Sphingobacteriaceae</taxon>
        <taxon>Pedobacter</taxon>
    </lineage>
</organism>
<reference evidence="1 2" key="1">
    <citation type="submission" date="2018-07" db="EMBL/GenBank/DDBJ databases">
        <title>A draft genome of a endophytic bacteria, a new species of Pedobacter.</title>
        <authorList>
            <person name="Zhang Z.D."/>
            <person name="Chen Z.J."/>
        </authorList>
    </citation>
    <scope>NUCLEOTIDE SEQUENCE [LARGE SCALE GENOMIC DNA]</scope>
    <source>
        <strain evidence="1 2">RS10</strain>
    </source>
</reference>
<comment type="caution">
    <text evidence="1">The sequence shown here is derived from an EMBL/GenBank/DDBJ whole genome shotgun (WGS) entry which is preliminary data.</text>
</comment>
<evidence type="ECO:0000313" key="2">
    <source>
        <dbReference type="Proteomes" id="UP000252081"/>
    </source>
</evidence>
<protein>
    <submittedName>
        <fullName evidence="1">Uncharacterized protein</fullName>
    </submittedName>
</protein>
<accession>A0A366KPK7</accession>
<dbReference type="EMBL" id="QNQU01000031">
    <property type="protein sequence ID" value="RBQ02722.1"/>
    <property type="molecule type" value="Genomic_DNA"/>
</dbReference>
<name>A0A366KPK7_9SPHI</name>
<keyword evidence="2" id="KW-1185">Reference proteome</keyword>
<evidence type="ECO:0000313" key="1">
    <source>
        <dbReference type="EMBL" id="RBQ02722.1"/>
    </source>
</evidence>